<keyword evidence="4" id="KW-1185">Reference proteome</keyword>
<dbReference type="GO" id="GO:0042262">
    <property type="term" value="P:DNA protection"/>
    <property type="evidence" value="ECO:0007669"/>
    <property type="project" value="InterPro"/>
</dbReference>
<proteinExistence type="predicted"/>
<dbReference type="STRING" id="304371.MCP_1501"/>
<dbReference type="AlphaFoldDB" id="D1YYQ1"/>
<dbReference type="KEGG" id="mpd:MCP_1501"/>
<gene>
    <name evidence="3" type="ordered locus">MCP_1501</name>
</gene>
<name>D1YYQ1_METPS</name>
<dbReference type="Gene3D" id="3.10.470.10">
    <property type="entry name" value="Chromosomal protein MC1"/>
    <property type="match status" value="1"/>
</dbReference>
<accession>D1YYQ1</accession>
<keyword evidence="2" id="KW-0238">DNA-binding</keyword>
<dbReference type="GO" id="GO:0003677">
    <property type="term" value="F:DNA binding"/>
    <property type="evidence" value="ECO:0007669"/>
    <property type="project" value="UniProtKB-KW"/>
</dbReference>
<evidence type="ECO:0000313" key="3">
    <source>
        <dbReference type="EMBL" id="BAI61573.1"/>
    </source>
</evidence>
<dbReference type="EMBL" id="AP011532">
    <property type="protein sequence ID" value="BAI61573.1"/>
    <property type="molecule type" value="Genomic_DNA"/>
</dbReference>
<dbReference type="InterPro" id="IPR036620">
    <property type="entry name" value="MC1_sf"/>
</dbReference>
<evidence type="ECO:0000256" key="1">
    <source>
        <dbReference type="ARBA" id="ARBA00002562"/>
    </source>
</evidence>
<comment type="function">
    <text evidence="1">Protects DNA against thermal denaturation and modulates transcription.</text>
</comment>
<dbReference type="SUPFAM" id="SSF102875">
    <property type="entry name" value="Chromosomal protein MC1"/>
    <property type="match status" value="1"/>
</dbReference>
<evidence type="ECO:0000313" key="4">
    <source>
        <dbReference type="Proteomes" id="UP000001882"/>
    </source>
</evidence>
<reference evidence="3 4" key="1">
    <citation type="journal article" date="2007" name="Appl. Environ. Microbiol.">
        <title>Isolation of key methanogens for global methane emission from rice paddy fields: a novel isolate affiliated with the clone cluster rice cluster I.</title>
        <authorList>
            <person name="Sakai S."/>
            <person name="Imachi H."/>
            <person name="Sekiguchi Y."/>
            <person name="Ohashi A."/>
            <person name="Harada H."/>
            <person name="Kamagata Y."/>
        </authorList>
    </citation>
    <scope>NUCLEOTIDE SEQUENCE [LARGE SCALE GENOMIC DNA]</scope>
    <source>
        <strain evidence="4">DSM 17711 / JCM 13418 / NBRC 101707 / SANAE</strain>
    </source>
</reference>
<reference evidence="4" key="3">
    <citation type="journal article" date="2011" name="PLoS ONE">
        <title>Genome sequence of a mesophilic hydrogenotrophic methanogen Methanocella paludicola, the first cultivated representative of the order Methanocellales.</title>
        <authorList>
            <person name="Sakai S."/>
            <person name="Takaki Y."/>
            <person name="Shimamura S."/>
            <person name="Sekine M."/>
            <person name="Tajima T."/>
            <person name="Kosugi H."/>
            <person name="Ichikawa N."/>
            <person name="Tasumi E."/>
            <person name="Hiraki A.T."/>
            <person name="Shimizu A."/>
            <person name="Kato Y."/>
            <person name="Nishiko R."/>
            <person name="Mori K."/>
            <person name="Fujita N."/>
            <person name="Imachi H."/>
            <person name="Takai K."/>
        </authorList>
    </citation>
    <scope>NUCLEOTIDE SEQUENCE [LARGE SCALE GENOMIC DNA]</scope>
    <source>
        <strain evidence="4">DSM 17711 / JCM 13418 / NBRC 101707 / SANAE</strain>
    </source>
</reference>
<sequence length="162" mass="18475">MENRRHAFAVAIFRRYSGIFSARRQKPLYISRFHTYALEEAKITADREKKNFGLINEKGEEIGTYSGAQPRDAALKVANRGITSIVLREKGTKKLHYFQGKRELVSVPASAPAWIKEAAKDKGGKIYKANVEKLGTTNLEYSELERNPREMFKLPKSKISKK</sequence>
<dbReference type="InParanoid" id="D1YYQ1"/>
<reference evidence="3 4" key="2">
    <citation type="journal article" date="2008" name="Int. J. Syst. Evol. Microbiol.">
        <title>Methanocella paludicola gen. nov., sp. nov., a methane-producing archaeon, the first isolate of the lineage 'Rice Cluster I', and proposal of the new archaeal order Methanocellales ord. nov.</title>
        <authorList>
            <person name="Sakai S."/>
            <person name="Imachi H."/>
            <person name="Hanada S."/>
            <person name="Ohashi A."/>
            <person name="Harada H."/>
            <person name="Kamagata Y."/>
        </authorList>
    </citation>
    <scope>NUCLEOTIDE SEQUENCE [LARGE SCALE GENOMIC DNA]</scope>
    <source>
        <strain evidence="4">DSM 17711 / JCM 13418 / NBRC 101707 / SANAE</strain>
    </source>
</reference>
<dbReference type="Proteomes" id="UP000001882">
    <property type="component" value="Chromosome"/>
</dbReference>
<evidence type="ECO:0000256" key="2">
    <source>
        <dbReference type="ARBA" id="ARBA00023125"/>
    </source>
</evidence>
<dbReference type="InterPro" id="IPR008674">
    <property type="entry name" value="MC1"/>
</dbReference>
<protein>
    <submittedName>
        <fullName evidence="3">Chromosomal protein MC1</fullName>
    </submittedName>
</protein>
<organism evidence="3 4">
    <name type="scientific">Methanocella paludicola (strain DSM 17711 / JCM 13418 / NBRC 101707 / SANAE)</name>
    <dbReference type="NCBI Taxonomy" id="304371"/>
    <lineage>
        <taxon>Archaea</taxon>
        <taxon>Methanobacteriati</taxon>
        <taxon>Methanobacteriota</taxon>
        <taxon>Stenosarchaea group</taxon>
        <taxon>Methanomicrobia</taxon>
        <taxon>Methanocellales</taxon>
        <taxon>Methanocellaceae</taxon>
        <taxon>Methanocella</taxon>
    </lineage>
</organism>
<dbReference type="SMR" id="D1YYQ1"/>
<dbReference type="eggNOG" id="arCOG04743">
    <property type="taxonomic scope" value="Archaea"/>
</dbReference>
<dbReference type="Pfam" id="PF05854">
    <property type="entry name" value="MC1"/>
    <property type="match status" value="1"/>
</dbReference>